<name>A0A4Y5SSE8_9RHOB</name>
<dbReference type="PANTHER" id="PTHR28047:SF5">
    <property type="entry name" value="PROTEIN DCG1"/>
    <property type="match status" value="1"/>
</dbReference>
<evidence type="ECO:0000256" key="1">
    <source>
        <dbReference type="ARBA" id="ARBA00038414"/>
    </source>
</evidence>
<proteinExistence type="inferred from homology"/>
<dbReference type="GO" id="GO:0047661">
    <property type="term" value="F:amino-acid racemase activity"/>
    <property type="evidence" value="ECO:0007669"/>
    <property type="project" value="InterPro"/>
</dbReference>
<gene>
    <name evidence="2" type="ORF">E4191_20145</name>
</gene>
<dbReference type="PANTHER" id="PTHR28047">
    <property type="entry name" value="PROTEIN DCG1"/>
    <property type="match status" value="1"/>
</dbReference>
<sequence>MILLANPNSTTATTRAMCAILAPVLPHLRGWTAPEGPGVIETPAQLDAAARLVAALTPPQGCRGVIVAAFGDPGAQDLAARLTVPVLGIGAAAAGAAGAGGRAFAVATTTPALADRIDALMTAAGPGRYLGCFLTDGTMRDLLADPPALDAALLAAVRRAAKAGAQAVIIGGGPLAEAALRLSPRSPVPLVQPLQAAARLLQARLDAG</sequence>
<dbReference type="InterPro" id="IPR052186">
    <property type="entry name" value="Hydantoin_racemase-like"/>
</dbReference>
<comment type="similarity">
    <text evidence="1">Belongs to the HyuE racemase family.</text>
</comment>
<keyword evidence="2" id="KW-0614">Plasmid</keyword>
<dbReference type="AlphaFoldDB" id="A0A4Y5SSE8"/>
<organism evidence="2 3">
    <name type="scientific">Paracoccus liaowanqingii</name>
    <dbReference type="NCBI Taxonomy" id="2560053"/>
    <lineage>
        <taxon>Bacteria</taxon>
        <taxon>Pseudomonadati</taxon>
        <taxon>Pseudomonadota</taxon>
        <taxon>Alphaproteobacteria</taxon>
        <taxon>Rhodobacterales</taxon>
        <taxon>Paracoccaceae</taxon>
        <taxon>Paracoccus</taxon>
    </lineage>
</organism>
<dbReference type="Gene3D" id="3.40.50.12500">
    <property type="match status" value="1"/>
</dbReference>
<accession>A0A4Y5SSE8</accession>
<dbReference type="InterPro" id="IPR015942">
    <property type="entry name" value="Asp/Glu/hydantoin_racemase"/>
</dbReference>
<geneLocation type="plasmid" evidence="2 3">
    <name>unnamed4</name>
</geneLocation>
<evidence type="ECO:0000313" key="3">
    <source>
        <dbReference type="Proteomes" id="UP000296374"/>
    </source>
</evidence>
<evidence type="ECO:0000313" key="2">
    <source>
        <dbReference type="EMBL" id="QDA36422.1"/>
    </source>
</evidence>
<dbReference type="KEGG" id="plia:E4191_20145"/>
<protein>
    <submittedName>
        <fullName evidence="2">Asp/Glu racemase</fullName>
    </submittedName>
</protein>
<dbReference type="RefSeq" id="WP_139616167.1">
    <property type="nucleotide sequence ID" value="NZ_CP040763.1"/>
</dbReference>
<dbReference type="InterPro" id="IPR053714">
    <property type="entry name" value="Iso_Racemase_Enz_sf"/>
</dbReference>
<dbReference type="Proteomes" id="UP000296374">
    <property type="component" value="Plasmid unnamed4"/>
</dbReference>
<dbReference type="Pfam" id="PF01177">
    <property type="entry name" value="Asp_Glu_race"/>
    <property type="match status" value="1"/>
</dbReference>
<dbReference type="EMBL" id="CP040763">
    <property type="protein sequence ID" value="QDA36422.1"/>
    <property type="molecule type" value="Genomic_DNA"/>
</dbReference>
<reference evidence="3" key="1">
    <citation type="submission" date="2019-05" db="EMBL/GenBank/DDBJ databases">
        <title>Tamlana fucoidanivorans sp. nov., isolated from the surface of algae collected from Fujian province in China.</title>
        <authorList>
            <person name="Li J."/>
        </authorList>
    </citation>
    <scope>NUCLEOTIDE SEQUENCE [LARGE SCALE GENOMIC DNA]</scope>
    <source>
        <strain evidence="3">2251</strain>
        <plasmid evidence="3">unnamed4</plasmid>
    </source>
</reference>